<keyword evidence="3" id="KW-1133">Transmembrane helix</keyword>
<protein>
    <recommendedName>
        <fullName evidence="6">Ubiquitination network signaling protein</fullName>
    </recommendedName>
</protein>
<gene>
    <name evidence="4" type="ORF">SCUCBS95973_003597</name>
</gene>
<feature type="region of interest" description="Disordered" evidence="2">
    <location>
        <begin position="1"/>
        <end position="80"/>
    </location>
</feature>
<feature type="region of interest" description="Disordered" evidence="2">
    <location>
        <begin position="439"/>
        <end position="521"/>
    </location>
</feature>
<feature type="region of interest" description="Disordered" evidence="2">
    <location>
        <begin position="100"/>
        <end position="142"/>
    </location>
</feature>
<evidence type="ECO:0000313" key="5">
    <source>
        <dbReference type="Proteomes" id="UP001642405"/>
    </source>
</evidence>
<keyword evidence="5" id="KW-1185">Reference proteome</keyword>
<sequence length="1149" mass="121081">MPRASPSAKRQPGAANQRDTRNENGPGSHGKRTNRIQHKCPPGLPASGGDAIARPPSSAGNSVSPTSSSPAAVAGGAPSPPPLLAAAAAAAAVANGCSRETDSMASSSSSPVPSYHAQQRHRNSDAAMPTAASSRRPHAADRHQLTVDNVSLASSTDSLAVTQSAAAAAGAATASSSLAVSFDDSYRRIDVNAAKNANVHRDTGPFDLAMTILRSCPLYDTIAILIILMQLSPVVLSIVYMLFTVLTFVPPVTSSSGLSLTEMFEGGLGTPAFTTIMCMDVGVLLVWLFLWGPLQLLILDFAQIVIALTLGGGYNVSGASQGSANNVFVCLGIVIFSHFSHATSLEKLPHLGPLFAADHSSVFADQHMSLQQSSRFFSRRVGGASWVRNIFAIHILMQGVVRYIREWYLRREKRDSLANSLADPEAGKATYATETPIDATFPGAIDSEGHSSAAGNAAGTESSSHSVGSNAIGSGGSTAMSTGLASGPTDPDTSSVPGAGSSVSNVPSTTGHISSKKKKKQSALVRVRQPLWAALASTKIVMIKEYELSQAASESAGAEATDVDNLGNAPFYAQAGQIWVCYVGHDEVCFSTSVFPDEDMDAKYPNSLSPPSSSFIDTSKPFYVRINNATWQPTRIIPVTDNGDEEVAGGLPTDTEGGRDPALGKGTRWTGDIYGLTPLSSYECEFVSTCTGEVLFSTSVRTAAAPSRNTAMAAAKSAPPSQLRPHESPATTIKASIATQEAKLNDEKARIKTLRKDNNRRVNSLKKEIDRLAASVQSAGGNDDKFKQKITQNTVQQKQAEQAIEGIEAELKDVSTVPEEVLSQYRNKKSEWDREKAQFDGVVASFKSFKSSVDGEIRSLEDEHATFQAKRNKIASRIAKADSEHAQIMDANARGLDEAERRRQERVNIENEITRSHQSYIERLTAVQNANEEKVHTIESLHETMRSFYSSFDSERPYENRYALGSAPAAQVANAVPTSAPGAWPTPQMPASTLYVPNNTLWVPAPNMQTSSPSPMASQVAPATPFMHIQQLHGNPVPPLLRMRGRSSSMLSDVSGFTQSSNADDDNMVPLGGPAGSSLQNASAFVPASALSAQASQAGTVRGPPALSLVHGRGSSGSGPGSASGSGSVSSVRSGSGSVGSARDPSSPV</sequence>
<keyword evidence="1" id="KW-0175">Coiled coil</keyword>
<comment type="caution">
    <text evidence="4">The sequence shown here is derived from an EMBL/GenBank/DDBJ whole genome shotgun (WGS) entry which is preliminary data.</text>
</comment>
<evidence type="ECO:0000313" key="4">
    <source>
        <dbReference type="EMBL" id="CAK7218772.1"/>
    </source>
</evidence>
<evidence type="ECO:0000256" key="2">
    <source>
        <dbReference type="SAM" id="MobiDB-lite"/>
    </source>
</evidence>
<dbReference type="Proteomes" id="UP001642405">
    <property type="component" value="Unassembled WGS sequence"/>
</dbReference>
<keyword evidence="3" id="KW-0472">Membrane</keyword>
<feature type="compositionally biased region" description="Basic residues" evidence="2">
    <location>
        <begin position="29"/>
        <end position="38"/>
    </location>
</feature>
<feature type="transmembrane region" description="Helical" evidence="3">
    <location>
        <begin position="268"/>
        <end position="290"/>
    </location>
</feature>
<feature type="compositionally biased region" description="Low complexity" evidence="2">
    <location>
        <begin position="1125"/>
        <end position="1143"/>
    </location>
</feature>
<feature type="compositionally biased region" description="Low complexity" evidence="2">
    <location>
        <begin position="56"/>
        <end position="77"/>
    </location>
</feature>
<evidence type="ECO:0008006" key="6">
    <source>
        <dbReference type="Google" id="ProtNLM"/>
    </source>
</evidence>
<proteinExistence type="predicted"/>
<feature type="coiled-coil region" evidence="1">
    <location>
        <begin position="737"/>
        <end position="817"/>
    </location>
</feature>
<organism evidence="4 5">
    <name type="scientific">Sporothrix curviconia</name>
    <dbReference type="NCBI Taxonomy" id="1260050"/>
    <lineage>
        <taxon>Eukaryota</taxon>
        <taxon>Fungi</taxon>
        <taxon>Dikarya</taxon>
        <taxon>Ascomycota</taxon>
        <taxon>Pezizomycotina</taxon>
        <taxon>Sordariomycetes</taxon>
        <taxon>Sordariomycetidae</taxon>
        <taxon>Ophiostomatales</taxon>
        <taxon>Ophiostomataceae</taxon>
        <taxon>Sporothrix</taxon>
    </lineage>
</organism>
<feature type="compositionally biased region" description="Polar residues" evidence="2">
    <location>
        <begin position="459"/>
        <end position="484"/>
    </location>
</feature>
<accession>A0ABP0BGL9</accession>
<feature type="region of interest" description="Disordered" evidence="2">
    <location>
        <begin position="1051"/>
        <end position="1075"/>
    </location>
</feature>
<evidence type="ECO:0000256" key="1">
    <source>
        <dbReference type="SAM" id="Coils"/>
    </source>
</evidence>
<feature type="transmembrane region" description="Helical" evidence="3">
    <location>
        <begin position="297"/>
        <end position="316"/>
    </location>
</feature>
<name>A0ABP0BGL9_9PEZI</name>
<dbReference type="EMBL" id="CAWUHB010000016">
    <property type="protein sequence ID" value="CAK7218772.1"/>
    <property type="molecule type" value="Genomic_DNA"/>
</dbReference>
<feature type="region of interest" description="Disordered" evidence="2">
    <location>
        <begin position="1096"/>
        <end position="1149"/>
    </location>
</feature>
<keyword evidence="3" id="KW-0812">Transmembrane</keyword>
<feature type="transmembrane region" description="Helical" evidence="3">
    <location>
        <begin position="222"/>
        <end position="248"/>
    </location>
</feature>
<feature type="compositionally biased region" description="Polar residues" evidence="2">
    <location>
        <begin position="491"/>
        <end position="513"/>
    </location>
</feature>
<feature type="compositionally biased region" description="Gly residues" evidence="2">
    <location>
        <begin position="1114"/>
        <end position="1124"/>
    </location>
</feature>
<dbReference type="Gene3D" id="1.10.287.1490">
    <property type="match status" value="1"/>
</dbReference>
<evidence type="ECO:0000256" key="3">
    <source>
        <dbReference type="SAM" id="Phobius"/>
    </source>
</evidence>
<reference evidence="4 5" key="1">
    <citation type="submission" date="2024-01" db="EMBL/GenBank/DDBJ databases">
        <authorList>
            <person name="Allen C."/>
            <person name="Tagirdzhanova G."/>
        </authorList>
    </citation>
    <scope>NUCLEOTIDE SEQUENCE [LARGE SCALE GENOMIC DNA]</scope>
</reference>